<feature type="transmembrane region" description="Helical" evidence="13">
    <location>
        <begin position="429"/>
        <end position="449"/>
    </location>
</feature>
<evidence type="ECO:0000313" key="15">
    <source>
        <dbReference type="Proteomes" id="UP000284706"/>
    </source>
</evidence>
<feature type="region of interest" description="Disordered" evidence="12">
    <location>
        <begin position="84"/>
        <end position="187"/>
    </location>
</feature>
<proteinExistence type="inferred from homology"/>
<evidence type="ECO:0000256" key="12">
    <source>
        <dbReference type="SAM" id="MobiDB-lite"/>
    </source>
</evidence>
<protein>
    <recommendedName>
        <fullName evidence="4">dolichyl-P-Glc:Man9GlcNAc2-PP-dolichol alpha-1,3-glucosyltransferase</fullName>
        <ecNumber evidence="4">2.4.1.267</ecNumber>
    </recommendedName>
    <alternativeName>
        <fullName evidence="11">Dol-P-Glc:Man(9)GlcNAc(2)-PP-Dol alpha-1,3-glucosyltransferase</fullName>
    </alternativeName>
</protein>
<feature type="compositionally biased region" description="Basic residues" evidence="12">
    <location>
        <begin position="137"/>
        <end position="149"/>
    </location>
</feature>
<gene>
    <name evidence="14" type="ORF">CVT26_000035</name>
</gene>
<feature type="compositionally biased region" description="Low complexity" evidence="12">
    <location>
        <begin position="97"/>
        <end position="108"/>
    </location>
</feature>
<feature type="transmembrane region" description="Helical" evidence="13">
    <location>
        <begin position="556"/>
        <end position="573"/>
    </location>
</feature>
<dbReference type="PANTHER" id="PTHR12413">
    <property type="entry name" value="DOLICHYL GLYCOSYLTRANSFERASE"/>
    <property type="match status" value="1"/>
</dbReference>
<feature type="compositionally biased region" description="Low complexity" evidence="12">
    <location>
        <begin position="116"/>
        <end position="135"/>
    </location>
</feature>
<keyword evidence="5" id="KW-0328">Glycosyltransferase</keyword>
<feature type="transmembrane region" description="Helical" evidence="13">
    <location>
        <begin position="499"/>
        <end position="519"/>
    </location>
</feature>
<dbReference type="Proteomes" id="UP000284706">
    <property type="component" value="Unassembled WGS sequence"/>
</dbReference>
<comment type="subcellular location">
    <subcellularLocation>
        <location evidence="1">Endoplasmic reticulum membrane</location>
        <topology evidence="1">Multi-pass membrane protein</topology>
    </subcellularLocation>
</comment>
<dbReference type="Pfam" id="PF09139">
    <property type="entry name" value="Tam41_Mmp37"/>
    <property type="match status" value="1"/>
</dbReference>
<evidence type="ECO:0000256" key="9">
    <source>
        <dbReference type="ARBA" id="ARBA00022989"/>
    </source>
</evidence>
<evidence type="ECO:0000256" key="3">
    <source>
        <dbReference type="ARBA" id="ARBA00008715"/>
    </source>
</evidence>
<evidence type="ECO:0000256" key="5">
    <source>
        <dbReference type="ARBA" id="ARBA00022676"/>
    </source>
</evidence>
<dbReference type="PANTHER" id="PTHR12413:SF1">
    <property type="entry name" value="DOLICHYL PYROPHOSPHATE MAN9GLCNAC2 ALPHA-1,3-GLUCOSYLTRANSFERASE"/>
    <property type="match status" value="1"/>
</dbReference>
<evidence type="ECO:0000256" key="2">
    <source>
        <dbReference type="ARBA" id="ARBA00004922"/>
    </source>
</evidence>
<dbReference type="InterPro" id="IPR004856">
    <property type="entry name" value="Glyco_trans_ALG6/ALG8"/>
</dbReference>
<dbReference type="OrthoDB" id="5589195at2759"/>
<evidence type="ECO:0000256" key="8">
    <source>
        <dbReference type="ARBA" id="ARBA00022824"/>
    </source>
</evidence>
<dbReference type="InterPro" id="IPR015222">
    <property type="entry name" value="Tam41"/>
</dbReference>
<feature type="region of interest" description="Disordered" evidence="12">
    <location>
        <begin position="831"/>
        <end position="882"/>
    </location>
</feature>
<evidence type="ECO:0000256" key="6">
    <source>
        <dbReference type="ARBA" id="ARBA00022679"/>
    </source>
</evidence>
<accession>A0A409VGP8</accession>
<organism evidence="14 15">
    <name type="scientific">Gymnopilus dilepis</name>
    <dbReference type="NCBI Taxonomy" id="231916"/>
    <lineage>
        <taxon>Eukaryota</taxon>
        <taxon>Fungi</taxon>
        <taxon>Dikarya</taxon>
        <taxon>Basidiomycota</taxon>
        <taxon>Agaricomycotina</taxon>
        <taxon>Agaricomycetes</taxon>
        <taxon>Agaricomycetidae</taxon>
        <taxon>Agaricales</taxon>
        <taxon>Agaricineae</taxon>
        <taxon>Hymenogastraceae</taxon>
        <taxon>Gymnopilus</taxon>
    </lineage>
</organism>
<dbReference type="UniPathway" id="UPA00557">
    <property type="reaction ID" value="UER00614"/>
</dbReference>
<name>A0A409VGP8_9AGAR</name>
<keyword evidence="8" id="KW-0256">Endoplasmic reticulum</keyword>
<evidence type="ECO:0000256" key="10">
    <source>
        <dbReference type="ARBA" id="ARBA00023136"/>
    </source>
</evidence>
<feature type="compositionally biased region" description="Polar residues" evidence="12">
    <location>
        <begin position="19"/>
        <end position="39"/>
    </location>
</feature>
<evidence type="ECO:0000256" key="4">
    <source>
        <dbReference type="ARBA" id="ARBA00011937"/>
    </source>
</evidence>
<keyword evidence="10 13" id="KW-0472">Membrane</keyword>
<dbReference type="STRING" id="231916.A0A409VGP8"/>
<evidence type="ECO:0000256" key="11">
    <source>
        <dbReference type="ARBA" id="ARBA00032921"/>
    </source>
</evidence>
<keyword evidence="6" id="KW-0808">Transferase</keyword>
<evidence type="ECO:0000313" key="14">
    <source>
        <dbReference type="EMBL" id="PPQ65410.1"/>
    </source>
</evidence>
<dbReference type="GO" id="GO:0016024">
    <property type="term" value="P:CDP-diacylglycerol biosynthetic process"/>
    <property type="evidence" value="ECO:0007669"/>
    <property type="project" value="UniProtKB-UniPathway"/>
</dbReference>
<comment type="similarity">
    <text evidence="3">Belongs to the ALG6/ALG8 glucosyltransferase family.</text>
</comment>
<comment type="pathway">
    <text evidence="2">Protein modification; protein glycosylation.</text>
</comment>
<dbReference type="EC" id="2.4.1.267" evidence="4"/>
<feature type="transmembrane region" description="Helical" evidence="13">
    <location>
        <begin position="208"/>
        <end position="232"/>
    </location>
</feature>
<dbReference type="EMBL" id="NHYE01005654">
    <property type="protein sequence ID" value="PPQ65410.1"/>
    <property type="molecule type" value="Genomic_DNA"/>
</dbReference>
<evidence type="ECO:0000256" key="1">
    <source>
        <dbReference type="ARBA" id="ARBA00004477"/>
    </source>
</evidence>
<feature type="region of interest" description="Disordered" evidence="12">
    <location>
        <begin position="720"/>
        <end position="781"/>
    </location>
</feature>
<feature type="transmembrane region" description="Helical" evidence="13">
    <location>
        <begin position="309"/>
        <end position="333"/>
    </location>
</feature>
<evidence type="ECO:0000256" key="7">
    <source>
        <dbReference type="ARBA" id="ARBA00022692"/>
    </source>
</evidence>
<feature type="transmembrane region" description="Helical" evidence="13">
    <location>
        <begin position="580"/>
        <end position="603"/>
    </location>
</feature>
<dbReference type="UniPathway" id="UPA00378"/>
<sequence length="1242" mass="136468">MDELSALPPEGALKRSSRRSSLNPRYTYTNPSPATTTRAESPPRTGGGLQHRYSSLSVNTDASHNDVPVILAPTPRRHLIESSASQHWLNTPPPLSPNSTLSRSLSPNQGVAFPASGSTTSMTTGASQGQGQGHTYTAKRRLSSSHRRSWSSAMLEHEMQVAAASGSGSTLRPSASGGVARGKPPEPEEPAMVRRWIGWMHKRGIKQWVVPLILLASALVKFAIGLGTYSGFSTPPMYGDYEAQRHWMELTVHLPFREWYTYDLQYWGLDYPPLTAYVSWLCGIIAHWIDPSWVALNKSRGIETPESKVFMRTTVVVLDALIYVPALLLFAQTWQGSRSKRTQELALLTLLLQPALLLIDFGHFQYNSVMLGFTLLAMNFFAMGQDLIGAFFFVLSLGFKQMALYYAPAIGSYLLARCLYLGPQEGARHFVNLGIVTATTFLLLFLPWLPPFASFTAILQPIRRIFPFARGLFEDKVANFWCASNVVFKWKAWASSGTLVKLSTLFTALGFLPAVAGLIRAGVTMSVGDSAAATKKNDDASSVQETVKEPTPFLPLLPYALLTSSMSFFLFSFQVHEKTILLPLLPMTLLLSGAPIDSAAYSWGVLVNNIGVFSMWPLLKRDGLGVQYIATLLLWNRLIGHNPLNLRPKSFVQLLSMAVYAAALALHLLELVIPPPARYPDIYPVLNVLISTPVFFLAWLWSIKCGVEVGWAVSGPIGTHTHHPPHPSARPSGSEDAGGVAHESGTGSGFRQSGGRAASLGYKRRSQLPATMKSPVETTREDERTPDLLFLVISPLTMSLLPNVARSTAAAPGATCLRLIVVRSYATESVSSSSTSSSSDLLPPNLKPPSGQSPKPRLYPRPRPAVSHRHPTLTKLPPSFGRNQLLPVSNSTRALLESIVAQFEAPIRYAFAYGSGVFEQDGYAPSQALAGPSSSSGSSSAATEKQREQAQEVPMLDFMFAVTHSAHFHSINMQQFPGHYPLHARMLGSSYVSRVQDFGPGVWFNAYIPMNGVTIKYGVTTVDNLCSDLLNWNSLYLAGRMHKPLRIIKDDARVRLAQQVNLTSAVRAALLTLPENFSETELFERIAGISYAGDPRMLLPAENRGKVGNIVRKQGPQFKELYHRLVVGLPGVHWPIESEKIQQDVSPRARSAHLRKLPSNLLKSVKENYSRRHSGPEIEADESAYWVRLAGDEKLPEVLHEEMSRIVRYPATVQSLKGIASVGLLKSLRYSTAKIGKWWTGS</sequence>
<keyword evidence="15" id="KW-1185">Reference proteome</keyword>
<dbReference type="GO" id="GO:0004605">
    <property type="term" value="F:phosphatidate cytidylyltransferase activity"/>
    <property type="evidence" value="ECO:0007669"/>
    <property type="project" value="InterPro"/>
</dbReference>
<feature type="transmembrane region" description="Helical" evidence="13">
    <location>
        <begin position="345"/>
        <end position="364"/>
    </location>
</feature>
<feature type="transmembrane region" description="Helical" evidence="13">
    <location>
        <begin position="682"/>
        <end position="701"/>
    </location>
</feature>
<feature type="compositionally biased region" description="Low complexity" evidence="12">
    <location>
        <begin position="927"/>
        <end position="942"/>
    </location>
</feature>
<dbReference type="AlphaFoldDB" id="A0A409VGP8"/>
<keyword evidence="7 13" id="KW-0812">Transmembrane</keyword>
<dbReference type="InParanoid" id="A0A409VGP8"/>
<dbReference type="GO" id="GO:0032049">
    <property type="term" value="P:cardiolipin biosynthetic process"/>
    <property type="evidence" value="ECO:0007669"/>
    <property type="project" value="InterPro"/>
</dbReference>
<dbReference type="GO" id="GO:0005789">
    <property type="term" value="C:endoplasmic reticulum membrane"/>
    <property type="evidence" value="ECO:0007669"/>
    <property type="project" value="UniProtKB-SubCell"/>
</dbReference>
<feature type="region of interest" description="Disordered" evidence="12">
    <location>
        <begin position="927"/>
        <end position="948"/>
    </location>
</feature>
<reference evidence="14 15" key="1">
    <citation type="journal article" date="2018" name="Evol. Lett.">
        <title>Horizontal gene cluster transfer increased hallucinogenic mushroom diversity.</title>
        <authorList>
            <person name="Reynolds H.T."/>
            <person name="Vijayakumar V."/>
            <person name="Gluck-Thaler E."/>
            <person name="Korotkin H.B."/>
            <person name="Matheny P.B."/>
            <person name="Slot J.C."/>
        </authorList>
    </citation>
    <scope>NUCLEOTIDE SEQUENCE [LARGE SCALE GENOMIC DNA]</scope>
    <source>
        <strain evidence="14 15">SRW20</strain>
    </source>
</reference>
<evidence type="ECO:0000256" key="13">
    <source>
        <dbReference type="SAM" id="Phobius"/>
    </source>
</evidence>
<feature type="transmembrane region" description="Helical" evidence="13">
    <location>
        <begin position="370"/>
        <end position="395"/>
    </location>
</feature>
<feature type="transmembrane region" description="Helical" evidence="13">
    <location>
        <begin position="402"/>
        <end position="423"/>
    </location>
</feature>
<feature type="region of interest" description="Disordered" evidence="12">
    <location>
        <begin position="1"/>
        <end position="52"/>
    </location>
</feature>
<dbReference type="Pfam" id="PF03155">
    <property type="entry name" value="Alg6_Alg8"/>
    <property type="match status" value="1"/>
</dbReference>
<feature type="transmembrane region" description="Helical" evidence="13">
    <location>
        <begin position="651"/>
        <end position="670"/>
    </location>
</feature>
<comment type="caution">
    <text evidence="14">The sequence shown here is derived from an EMBL/GenBank/DDBJ whole genome shotgun (WGS) entry which is preliminary data.</text>
</comment>
<keyword evidence="9 13" id="KW-1133">Transmembrane helix</keyword>
<dbReference type="GO" id="GO:0042281">
    <property type="term" value="F:dolichyl pyrophosphate Man9GlcNAc2 alpha-1,3-glucosyltransferase activity"/>
    <property type="evidence" value="ECO:0007669"/>
    <property type="project" value="UniProtKB-EC"/>
</dbReference>